<accession>A0A7T4EHQ2</accession>
<dbReference type="Proteomes" id="UP000596145">
    <property type="component" value="Chromosome"/>
</dbReference>
<dbReference type="RefSeq" id="WP_198481495.1">
    <property type="nucleotide sequence ID" value="NZ_CP066007.1"/>
</dbReference>
<sequence length="87" mass="9772">MPRFAPRIGTRPGMTWWARQWELVEMRSTAKVAQVENAIRKPIEQAARSIDPNGAPDEVVALVSSDLRLPVKGRRGKPAAYWTGVFQ</sequence>
<evidence type="ECO:0000313" key="2">
    <source>
        <dbReference type="Proteomes" id="UP000596145"/>
    </source>
</evidence>
<proteinExistence type="predicted"/>
<dbReference type="EMBL" id="CP066007">
    <property type="protein sequence ID" value="QQB47601.1"/>
    <property type="molecule type" value="Genomic_DNA"/>
</dbReference>
<protein>
    <submittedName>
        <fullName evidence="1">Uncharacterized protein</fullName>
    </submittedName>
</protein>
<evidence type="ECO:0000313" key="1">
    <source>
        <dbReference type="EMBL" id="QQB47601.1"/>
    </source>
</evidence>
<dbReference type="AlphaFoldDB" id="A0A7T4EHQ2"/>
<reference evidence="1 2" key="1">
    <citation type="submission" date="2020-12" db="EMBL/GenBank/DDBJ databases">
        <title>FDA dAtabase for Regulatory Grade micrObial Sequences (FDA-ARGOS): Supporting development and validation of Infectious Disease Dx tests.</title>
        <authorList>
            <person name="Sproer C."/>
            <person name="Gronow S."/>
            <person name="Severitt S."/>
            <person name="Schroder I."/>
            <person name="Tallon L."/>
            <person name="Sadzewicz L."/>
            <person name="Zhao X."/>
            <person name="Boylan J."/>
            <person name="Ott S."/>
            <person name="Bowen H."/>
            <person name="Vavikolanu K."/>
            <person name="Mehta A."/>
            <person name="Aluvathingal J."/>
            <person name="Nadendla S."/>
            <person name="Lowell S."/>
            <person name="Myers T."/>
            <person name="Yan Y."/>
            <person name="Sichtig H."/>
        </authorList>
    </citation>
    <scope>NUCLEOTIDE SEQUENCE [LARGE SCALE GENOMIC DNA]</scope>
    <source>
        <strain evidence="1 2">FDAARGOS_1053</strain>
    </source>
</reference>
<organism evidence="1 2">
    <name type="scientific">Corynebacterium glucuronolyticum</name>
    <dbReference type="NCBI Taxonomy" id="39791"/>
    <lineage>
        <taxon>Bacteria</taxon>
        <taxon>Bacillati</taxon>
        <taxon>Actinomycetota</taxon>
        <taxon>Actinomycetes</taxon>
        <taxon>Mycobacteriales</taxon>
        <taxon>Corynebacteriaceae</taxon>
        <taxon>Corynebacterium</taxon>
    </lineage>
</organism>
<gene>
    <name evidence="1" type="ORF">I6I10_06975</name>
</gene>
<name>A0A7T4EHQ2_9CORY</name>